<sequence>MDRRNFLLGSAVTVAFAGGASALVRMGKPQPARAAEETFAVTKTDAQWRASLSQAAYDVLRKEGTEYPGSSPLLEEHRKGIFACAGCELPVYSSETKFESGTGWPSFWQALPNGIATREDTTLGMVRVECHCSRCGGHLGHVFDDGPKPTGKRHCINGVALSFKPATA</sequence>
<dbReference type="InterPro" id="IPR002579">
    <property type="entry name" value="Met_Sox_Rdtase_MsrB_dom"/>
</dbReference>
<evidence type="ECO:0000256" key="2">
    <source>
        <dbReference type="ARBA" id="ARBA00023002"/>
    </source>
</evidence>
<dbReference type="NCBIfam" id="TIGR00357">
    <property type="entry name" value="peptide-methionine (R)-S-oxide reductase MsrB"/>
    <property type="match status" value="1"/>
</dbReference>
<dbReference type="EMBL" id="JBHRTK010000009">
    <property type="protein sequence ID" value="MFC3205965.1"/>
    <property type="molecule type" value="Genomic_DNA"/>
</dbReference>
<dbReference type="PANTHER" id="PTHR10173:SF57">
    <property type="entry name" value="PEPTIDE-METHIONINE (R)-S-OXIDE REDUCTASE"/>
    <property type="match status" value="1"/>
</dbReference>
<dbReference type="EC" id="1.8.4.12" evidence="1"/>
<evidence type="ECO:0000256" key="3">
    <source>
        <dbReference type="ARBA" id="ARBA00048488"/>
    </source>
</evidence>
<evidence type="ECO:0000313" key="5">
    <source>
        <dbReference type="EMBL" id="MFC3205965.1"/>
    </source>
</evidence>
<reference evidence="6" key="1">
    <citation type="journal article" date="2019" name="Int. J. Syst. Evol. Microbiol.">
        <title>The Global Catalogue of Microorganisms (GCM) 10K type strain sequencing project: providing services to taxonomists for standard genome sequencing and annotation.</title>
        <authorList>
            <consortium name="The Broad Institute Genomics Platform"/>
            <consortium name="The Broad Institute Genome Sequencing Center for Infectious Disease"/>
            <person name="Wu L."/>
            <person name="Ma J."/>
        </authorList>
    </citation>
    <scope>NUCLEOTIDE SEQUENCE [LARGE SCALE GENOMIC DNA]</scope>
    <source>
        <strain evidence="6">KCTC 52165</strain>
    </source>
</reference>
<dbReference type="PROSITE" id="PS51318">
    <property type="entry name" value="TAT"/>
    <property type="match status" value="1"/>
</dbReference>
<feature type="domain" description="MsrB" evidence="4">
    <location>
        <begin position="45"/>
        <end position="166"/>
    </location>
</feature>
<dbReference type="RefSeq" id="WP_378219783.1">
    <property type="nucleotide sequence ID" value="NZ_JBHRTK010000009.1"/>
</dbReference>
<comment type="caution">
    <text evidence="5">The sequence shown here is derived from an EMBL/GenBank/DDBJ whole genome shotgun (WGS) entry which is preliminary data.</text>
</comment>
<dbReference type="PROSITE" id="PS51790">
    <property type="entry name" value="MSRB"/>
    <property type="match status" value="1"/>
</dbReference>
<name>A0ABV7K6M6_9HYPH</name>
<evidence type="ECO:0000313" key="6">
    <source>
        <dbReference type="Proteomes" id="UP001595583"/>
    </source>
</evidence>
<accession>A0ABV7K6M6</accession>
<protein>
    <recommendedName>
        <fullName evidence="1">peptide-methionine (R)-S-oxide reductase</fullName>
        <ecNumber evidence="1">1.8.4.12</ecNumber>
    </recommendedName>
</protein>
<keyword evidence="6" id="KW-1185">Reference proteome</keyword>
<dbReference type="PANTHER" id="PTHR10173">
    <property type="entry name" value="METHIONINE SULFOXIDE REDUCTASE"/>
    <property type="match status" value="1"/>
</dbReference>
<evidence type="ECO:0000259" key="4">
    <source>
        <dbReference type="PROSITE" id="PS51790"/>
    </source>
</evidence>
<dbReference type="SUPFAM" id="SSF51316">
    <property type="entry name" value="Mss4-like"/>
    <property type="match status" value="1"/>
</dbReference>
<gene>
    <name evidence="5" type="primary">msrB</name>
    <name evidence="5" type="ORF">ACFOHJ_07060</name>
</gene>
<organism evidence="5 6">
    <name type="scientific">Aquamicrobium soli</name>
    <dbReference type="NCBI Taxonomy" id="1811518"/>
    <lineage>
        <taxon>Bacteria</taxon>
        <taxon>Pseudomonadati</taxon>
        <taxon>Pseudomonadota</taxon>
        <taxon>Alphaproteobacteria</taxon>
        <taxon>Hyphomicrobiales</taxon>
        <taxon>Phyllobacteriaceae</taxon>
        <taxon>Aquamicrobium</taxon>
    </lineage>
</organism>
<dbReference type="InterPro" id="IPR028427">
    <property type="entry name" value="Met_Sox_Rdtase_MsrB"/>
</dbReference>
<dbReference type="Gene3D" id="2.170.150.20">
    <property type="entry name" value="Peptide methionine sulfoxide reductase"/>
    <property type="match status" value="1"/>
</dbReference>
<dbReference type="Proteomes" id="UP001595583">
    <property type="component" value="Unassembled WGS sequence"/>
</dbReference>
<keyword evidence="2 5" id="KW-0560">Oxidoreductase</keyword>
<dbReference type="Pfam" id="PF01641">
    <property type="entry name" value="SelR"/>
    <property type="match status" value="1"/>
</dbReference>
<dbReference type="GO" id="GO:0033743">
    <property type="term" value="F:peptide-methionine (R)-S-oxide reductase activity"/>
    <property type="evidence" value="ECO:0007669"/>
    <property type="project" value="UniProtKB-EC"/>
</dbReference>
<evidence type="ECO:0000256" key="1">
    <source>
        <dbReference type="ARBA" id="ARBA00012499"/>
    </source>
</evidence>
<dbReference type="InterPro" id="IPR006311">
    <property type="entry name" value="TAT_signal"/>
</dbReference>
<proteinExistence type="predicted"/>
<comment type="catalytic activity">
    <reaction evidence="3">
        <text>L-methionyl-[protein] + [thioredoxin]-disulfide + H2O = L-methionyl-(R)-S-oxide-[protein] + [thioredoxin]-dithiol</text>
        <dbReference type="Rhea" id="RHEA:24164"/>
        <dbReference type="Rhea" id="RHEA-COMP:10698"/>
        <dbReference type="Rhea" id="RHEA-COMP:10700"/>
        <dbReference type="Rhea" id="RHEA-COMP:12313"/>
        <dbReference type="Rhea" id="RHEA-COMP:12314"/>
        <dbReference type="ChEBI" id="CHEBI:15377"/>
        <dbReference type="ChEBI" id="CHEBI:16044"/>
        <dbReference type="ChEBI" id="CHEBI:29950"/>
        <dbReference type="ChEBI" id="CHEBI:45764"/>
        <dbReference type="ChEBI" id="CHEBI:50058"/>
        <dbReference type="EC" id="1.8.4.12"/>
    </reaction>
</comment>
<dbReference type="InterPro" id="IPR011057">
    <property type="entry name" value="Mss4-like_sf"/>
</dbReference>